<accession>A0ABD7N8U1</accession>
<dbReference type="Proteomes" id="UP000252079">
    <property type="component" value="Unassembled WGS sequence"/>
</dbReference>
<protein>
    <recommendedName>
        <fullName evidence="4">Oligosaccharide repeat unit polymerase</fullName>
    </recommendedName>
</protein>
<dbReference type="AlphaFoldDB" id="A0ABD7N8U1"/>
<evidence type="ECO:0000313" key="2">
    <source>
        <dbReference type="EMBL" id="SSG07305.1"/>
    </source>
</evidence>
<keyword evidence="1" id="KW-0472">Membrane</keyword>
<feature type="transmembrane region" description="Helical" evidence="1">
    <location>
        <begin position="92"/>
        <end position="117"/>
    </location>
</feature>
<feature type="transmembrane region" description="Helical" evidence="1">
    <location>
        <begin position="180"/>
        <end position="197"/>
    </location>
</feature>
<dbReference type="RefSeq" id="WP_065799682.1">
    <property type="nucleotide sequence ID" value="NZ_UFBM01000059.1"/>
</dbReference>
<feature type="transmembrane region" description="Helical" evidence="1">
    <location>
        <begin position="334"/>
        <end position="358"/>
    </location>
</feature>
<comment type="caution">
    <text evidence="2">The sequence shown here is derived from an EMBL/GenBank/DDBJ whole genome shotgun (WGS) entry which is preliminary data.</text>
</comment>
<organism evidence="2 3">
    <name type="scientific">Klebsiella quasipneumoniae</name>
    <dbReference type="NCBI Taxonomy" id="1463165"/>
    <lineage>
        <taxon>Bacteria</taxon>
        <taxon>Pseudomonadati</taxon>
        <taxon>Pseudomonadota</taxon>
        <taxon>Gammaproteobacteria</taxon>
        <taxon>Enterobacterales</taxon>
        <taxon>Enterobacteriaceae</taxon>
        <taxon>Klebsiella/Raoultella group</taxon>
        <taxon>Klebsiella</taxon>
        <taxon>Klebsiella pneumoniae complex</taxon>
    </lineage>
</organism>
<dbReference type="EMBL" id="UFBM01000059">
    <property type="protein sequence ID" value="SSG07305.1"/>
    <property type="molecule type" value="Genomic_DNA"/>
</dbReference>
<feature type="transmembrane region" description="Helical" evidence="1">
    <location>
        <begin position="398"/>
        <end position="418"/>
    </location>
</feature>
<feature type="transmembrane region" description="Helical" evidence="1">
    <location>
        <begin position="51"/>
        <end position="72"/>
    </location>
</feature>
<feature type="transmembrane region" description="Helical" evidence="1">
    <location>
        <begin position="290"/>
        <end position="314"/>
    </location>
</feature>
<feature type="transmembrane region" description="Helical" evidence="1">
    <location>
        <begin position="232"/>
        <end position="250"/>
    </location>
</feature>
<evidence type="ECO:0000256" key="1">
    <source>
        <dbReference type="SAM" id="Phobius"/>
    </source>
</evidence>
<gene>
    <name evidence="2" type="ORF">SAMEA23995918_05000</name>
</gene>
<keyword evidence="1" id="KW-0812">Transmembrane</keyword>
<feature type="transmembrane region" description="Helical" evidence="1">
    <location>
        <begin position="9"/>
        <end position="31"/>
    </location>
</feature>
<keyword evidence="1" id="KW-1133">Transmembrane helix</keyword>
<feature type="transmembrane region" description="Helical" evidence="1">
    <location>
        <begin position="150"/>
        <end position="168"/>
    </location>
</feature>
<sequence length="423" mass="49866">MNTKNSNEFLASPFFIVTLSYVLFIIILFIPPDYYAKIIGERNFLFFDSKSFVFFSLNVISFCVGCLSFNIFKSEFSKNSELRIGYEKRIPVNIFGYVLYPVVFFLLASLFSIYLLIEKNKALIYLMFIGDVNAQYYKSEMDSTYTFEPLGQIANVVTLWAVYHYLFFKDKLTKSKRYTLLLFIVFIFLVCVFRAFVKIARYEMMPLIFGFIVIYIHYKYQTRSTTQILKYYTLFFFLIVIIFSTFSFFRKDGNIDDIIKDLLGYTMVSYNHMAALLAGHLKLFNPGDGYYLFSFISSIPFAGDSFSSSLGWASKDVIYLRSFQDTFQSGLNGYYVWVSCFGDLYQSIGYFSVIYLFLNGFAMMWSWCKFRAGSLSGIILYPWFFFCVFFWFGVNMVLTRWGFYTLLTLAFFSCYDLFYRKKR</sequence>
<name>A0ABD7N8U1_9ENTR</name>
<evidence type="ECO:0000313" key="3">
    <source>
        <dbReference type="Proteomes" id="UP000252079"/>
    </source>
</evidence>
<feature type="transmembrane region" description="Helical" evidence="1">
    <location>
        <begin position="370"/>
        <end position="392"/>
    </location>
</feature>
<reference evidence="2 3" key="1">
    <citation type="submission" date="2018-07" db="EMBL/GenBank/DDBJ databases">
        <authorList>
            <consortium name="Pathogen Informatics"/>
        </authorList>
    </citation>
    <scope>NUCLEOTIDE SEQUENCE [LARGE SCALE GENOMIC DNA]</scope>
    <source>
        <strain evidence="2 3">4300STDY6636950</strain>
    </source>
</reference>
<proteinExistence type="predicted"/>
<feature type="transmembrane region" description="Helical" evidence="1">
    <location>
        <begin position="262"/>
        <end position="283"/>
    </location>
</feature>
<evidence type="ECO:0008006" key="4">
    <source>
        <dbReference type="Google" id="ProtNLM"/>
    </source>
</evidence>
<feature type="transmembrane region" description="Helical" evidence="1">
    <location>
        <begin position="203"/>
        <end position="220"/>
    </location>
</feature>